<comment type="caution">
    <text evidence="1">The sequence shown here is derived from an EMBL/GenBank/DDBJ whole genome shotgun (WGS) entry which is preliminary data.</text>
</comment>
<evidence type="ECO:0000313" key="1">
    <source>
        <dbReference type="EMBL" id="MEQ2527535.1"/>
    </source>
</evidence>
<dbReference type="EMBL" id="JBBMEW010000009">
    <property type="protein sequence ID" value="MEQ2527535.1"/>
    <property type="molecule type" value="Genomic_DNA"/>
</dbReference>
<reference evidence="1" key="1">
    <citation type="submission" date="2024-03" db="EMBL/GenBank/DDBJ databases">
        <title>Human intestinal bacterial collection.</title>
        <authorList>
            <person name="Pauvert C."/>
            <person name="Hitch T.C.A."/>
            <person name="Clavel T."/>
        </authorList>
    </citation>
    <scope>NUCLEOTIDE SEQUENCE</scope>
    <source>
        <strain evidence="1">CLA-AA-H227</strain>
    </source>
</reference>
<sequence length="464" mass="52740">MPNKLKNLIEKYEIFLLFFLALQPIIDVLTSLCISLDINITFGIIIRFMVLVLSIFYICIRSIQKGKKYIVYFSILLFGVIFIGVINNFFTKPIFSISEEGKFIFKAIYLFIMLFAYILAFNSVKSRFKLENRLIKNILIASLIISIVMVVSIGTSTSLTSYDYSKIGYTGWFFAGNEIGAILAIIFPLVLLYSVLNTHSAQDIYKWIPTILMVFSLLAVGTKVGYMACVLVLLIALFMELYGSVFHRKTRTEKPSKFRSIYLAILVVLLILITPFTPIYKNTFTHLDLLGIDFTSEEPSTDETAENDIHQQTNNANNENNGKISKEQVENLLLSSRELFLEKQKADFHQAPLSQKLFGMGYAGNYTEEPKMIEMDFYDLLYSFGIIGATLLFLPIIYFGIRTVIYTLTNIKKIFNIKYAMYFTSLILAFGIAFTAGHVLTAPAVSIFIAAIFAFILNELEIID</sequence>
<name>A0ACC6SBV3_9BACI</name>
<evidence type="ECO:0000313" key="2">
    <source>
        <dbReference type="Proteomes" id="UP001439875"/>
    </source>
</evidence>
<organism evidence="1 2">
    <name type="scientific">Robertmurraya yapensis</name>
    <name type="common">ex Hitch et al 2024</name>
    <dbReference type="NCBI Taxonomy" id="3133160"/>
    <lineage>
        <taxon>Bacteria</taxon>
        <taxon>Bacillati</taxon>
        <taxon>Bacillota</taxon>
        <taxon>Bacilli</taxon>
        <taxon>Bacillales</taxon>
        <taxon>Bacillaceae</taxon>
        <taxon>Robertmurraya</taxon>
    </lineage>
</organism>
<accession>A0ACC6SBV3</accession>
<keyword evidence="2" id="KW-1185">Reference proteome</keyword>
<dbReference type="Proteomes" id="UP001439875">
    <property type="component" value="Unassembled WGS sequence"/>
</dbReference>
<protein>
    <submittedName>
        <fullName evidence="1">O-antigen ligase family protein</fullName>
    </submittedName>
</protein>
<gene>
    <name evidence="1" type="ORF">WMO40_12535</name>
</gene>
<keyword evidence="1" id="KW-0436">Ligase</keyword>
<proteinExistence type="predicted"/>